<dbReference type="Proteomes" id="UP000502549">
    <property type="component" value="Chromosome"/>
</dbReference>
<evidence type="ECO:0000313" key="3">
    <source>
        <dbReference type="Proteomes" id="UP000502549"/>
    </source>
</evidence>
<keyword evidence="1" id="KW-0472">Membrane</keyword>
<name>A0A7Z3BJZ1_9PSED</name>
<gene>
    <name evidence="2" type="ORF">G4G71_10430</name>
</gene>
<accession>A0A7Z3BJZ1</accession>
<dbReference type="KEGG" id="pmui:G4G71_10430"/>
<keyword evidence="1" id="KW-0812">Transmembrane</keyword>
<proteinExistence type="predicted"/>
<feature type="transmembrane region" description="Helical" evidence="1">
    <location>
        <begin position="42"/>
        <end position="62"/>
    </location>
</feature>
<dbReference type="RefSeq" id="WP_169937370.1">
    <property type="nucleotide sequence ID" value="NZ_CP048833.1"/>
</dbReference>
<evidence type="ECO:0000313" key="2">
    <source>
        <dbReference type="EMBL" id="QJP08273.1"/>
    </source>
</evidence>
<evidence type="ECO:0000256" key="1">
    <source>
        <dbReference type="SAM" id="Phobius"/>
    </source>
</evidence>
<dbReference type="AlphaFoldDB" id="A0A7Z3BJZ1"/>
<sequence>MLNYLLVTAALAMALGLAFEVLRPVEESLTFHLVTSTVRALVLWVIPATAIATLFYGAYWLAIQGRGL</sequence>
<reference evidence="2 3" key="1">
    <citation type="submission" date="2020-02" db="EMBL/GenBank/DDBJ databases">
        <title>Complete genome sequence of Pseudomonas multiresinivorans ORNL1.</title>
        <authorList>
            <person name="Podar M."/>
        </authorList>
    </citation>
    <scope>NUCLEOTIDE SEQUENCE [LARGE SCALE GENOMIC DNA]</scope>
    <source>
        <strain evidence="3">populi</strain>
    </source>
</reference>
<keyword evidence="1" id="KW-1133">Transmembrane helix</keyword>
<organism evidence="2 3">
    <name type="scientific">Pseudomonas multiresinivorans</name>
    <dbReference type="NCBI Taxonomy" id="95301"/>
    <lineage>
        <taxon>Bacteria</taxon>
        <taxon>Pseudomonadati</taxon>
        <taxon>Pseudomonadota</taxon>
        <taxon>Gammaproteobacteria</taxon>
        <taxon>Pseudomonadales</taxon>
        <taxon>Pseudomonadaceae</taxon>
        <taxon>Pseudomonas</taxon>
    </lineage>
</organism>
<protein>
    <submittedName>
        <fullName evidence="2">Uncharacterized protein</fullName>
    </submittedName>
</protein>
<keyword evidence="3" id="KW-1185">Reference proteome</keyword>
<dbReference type="EMBL" id="CP048833">
    <property type="protein sequence ID" value="QJP08273.1"/>
    <property type="molecule type" value="Genomic_DNA"/>
</dbReference>